<feature type="domain" description="Aminoglycoside phosphotransferase" evidence="1">
    <location>
        <begin position="41"/>
        <end position="212"/>
    </location>
</feature>
<reference evidence="2" key="1">
    <citation type="submission" date="2019-10" db="EMBL/GenBank/DDBJ databases">
        <authorList>
            <person name="Nor Muhammad N."/>
        </authorList>
    </citation>
    <scope>NUCLEOTIDE SEQUENCE</scope>
</reference>
<sequence length="247" mass="28151">MDQPMDTVWGEELKRRLGVEDAPHVTVNRISPSLLAKCMSASERASMELVRQHTTIPVPRDLCPHLVFLVMDLIDGEMLYECWDRLSRFKQFRIACTLRWYTKQLHSLTRPAPGSLGDGCVRGVVFSDAEYGPFATARSFRRFCELVAFFGWRAKALMAIAANKEIPPLPRPDLIDWTLPSFVHGDLNISNVLLDRQGSLWVVDWANAGYYPSTMEPIAMRRVDEIMHARDVSSSWRSYRSFIAGTV</sequence>
<dbReference type="InterPro" id="IPR002575">
    <property type="entry name" value="Aminoglycoside_PTrfase"/>
</dbReference>
<dbReference type="AlphaFoldDB" id="A0A5K1K8T9"/>
<dbReference type="InterPro" id="IPR011009">
    <property type="entry name" value="Kinase-like_dom_sf"/>
</dbReference>
<evidence type="ECO:0000259" key="1">
    <source>
        <dbReference type="Pfam" id="PF01636"/>
    </source>
</evidence>
<name>A0A5K1K8T9_9APHY</name>
<dbReference type="Gene3D" id="3.90.1200.10">
    <property type="match status" value="1"/>
</dbReference>
<dbReference type="PANTHER" id="PTHR21310:SF39">
    <property type="entry name" value="AMINOGLYCOSIDE PHOSPHOTRANSFERASE DOMAIN-CONTAINING PROTEIN"/>
    <property type="match status" value="1"/>
</dbReference>
<accession>A0A5K1K8T9</accession>
<organism evidence="2">
    <name type="scientific">Ganoderma boninense</name>
    <dbReference type="NCBI Taxonomy" id="34458"/>
    <lineage>
        <taxon>Eukaryota</taxon>
        <taxon>Fungi</taxon>
        <taxon>Dikarya</taxon>
        <taxon>Basidiomycota</taxon>
        <taxon>Agaricomycotina</taxon>
        <taxon>Agaricomycetes</taxon>
        <taxon>Polyporales</taxon>
        <taxon>Polyporaceae</taxon>
        <taxon>Ganoderma</taxon>
    </lineage>
</organism>
<proteinExistence type="predicted"/>
<dbReference type="EMBL" id="LR729786">
    <property type="protein sequence ID" value="VWP01927.1"/>
    <property type="molecule type" value="Genomic_DNA"/>
</dbReference>
<dbReference type="SUPFAM" id="SSF56112">
    <property type="entry name" value="Protein kinase-like (PK-like)"/>
    <property type="match status" value="1"/>
</dbReference>
<dbReference type="Pfam" id="PF01636">
    <property type="entry name" value="APH"/>
    <property type="match status" value="1"/>
</dbReference>
<evidence type="ECO:0000313" key="2">
    <source>
        <dbReference type="EMBL" id="VWP01927.1"/>
    </source>
</evidence>
<dbReference type="PANTHER" id="PTHR21310">
    <property type="entry name" value="AMINOGLYCOSIDE PHOSPHOTRANSFERASE-RELATED-RELATED"/>
    <property type="match status" value="1"/>
</dbReference>
<gene>
    <name evidence="2" type="primary">G4NIB5</name>
</gene>
<protein>
    <submittedName>
        <fullName evidence="2">MFS domain-containing protein</fullName>
    </submittedName>
</protein>
<dbReference type="InterPro" id="IPR051678">
    <property type="entry name" value="AGP_Transferase"/>
</dbReference>